<accession>A0AAC8XNM2</accession>
<feature type="transmembrane region" description="Helical" evidence="1">
    <location>
        <begin position="23"/>
        <end position="40"/>
    </location>
</feature>
<gene>
    <name evidence="2" type="ORF">AV942_18280</name>
</gene>
<evidence type="ECO:0000313" key="2">
    <source>
        <dbReference type="EMBL" id="AMJ80099.1"/>
    </source>
</evidence>
<protein>
    <submittedName>
        <fullName evidence="2">Uncharacterized protein</fullName>
    </submittedName>
</protein>
<name>A0AAC8XNM2_9ALTE</name>
<proteinExistence type="predicted"/>
<keyword evidence="1" id="KW-0472">Membrane</keyword>
<evidence type="ECO:0000313" key="3">
    <source>
        <dbReference type="Proteomes" id="UP000061468"/>
    </source>
</evidence>
<evidence type="ECO:0000256" key="1">
    <source>
        <dbReference type="SAM" id="Phobius"/>
    </source>
</evidence>
<feature type="transmembrane region" description="Helical" evidence="1">
    <location>
        <begin position="78"/>
        <end position="95"/>
    </location>
</feature>
<dbReference type="EMBL" id="CP013928">
    <property type="protein sequence ID" value="AMJ80099.1"/>
    <property type="molecule type" value="Genomic_DNA"/>
</dbReference>
<keyword evidence="1" id="KW-0812">Transmembrane</keyword>
<dbReference type="Proteomes" id="UP000061468">
    <property type="component" value="Chromosome"/>
</dbReference>
<reference evidence="2 3" key="1">
    <citation type="submission" date="2015-12" db="EMBL/GenBank/DDBJ databases">
        <title>Intraspecies pangenome expansion in the marine bacterium Alteromonas.</title>
        <authorList>
            <person name="Lopez-Perez M."/>
            <person name="Rodriguez-Valera F."/>
        </authorList>
    </citation>
    <scope>NUCLEOTIDE SEQUENCE [LARGE SCALE GENOMIC DNA]</scope>
    <source>
        <strain evidence="2 3">UM8</strain>
    </source>
</reference>
<sequence length="104" mass="11741">MACAMLGLLSFSAFIANNHLLLLFHQVCIGIILWVLLLRPKLKTSKLDTVKIKQVVVSTFSFITTLTIGVFVNQSYKWLLVIAAVGVSIWLYTLLAKNRINYKE</sequence>
<keyword evidence="1" id="KW-1133">Transmembrane helix</keyword>
<organism evidence="2 3">
    <name type="scientific">Alteromonas mediterranea</name>
    <dbReference type="NCBI Taxonomy" id="314275"/>
    <lineage>
        <taxon>Bacteria</taxon>
        <taxon>Pseudomonadati</taxon>
        <taxon>Pseudomonadota</taxon>
        <taxon>Gammaproteobacteria</taxon>
        <taxon>Alteromonadales</taxon>
        <taxon>Alteromonadaceae</taxon>
        <taxon>Alteromonas/Salinimonas group</taxon>
        <taxon>Alteromonas</taxon>
    </lineage>
</organism>
<feature type="transmembrane region" description="Helical" evidence="1">
    <location>
        <begin position="52"/>
        <end position="72"/>
    </location>
</feature>
<dbReference type="AlphaFoldDB" id="A0AAC8XNM2"/>